<keyword evidence="1" id="KW-0812">Transmembrane</keyword>
<evidence type="ECO:0000256" key="1">
    <source>
        <dbReference type="SAM" id="Phobius"/>
    </source>
</evidence>
<reference evidence="2 3" key="1">
    <citation type="submission" date="2019-08" db="EMBL/GenBank/DDBJ databases">
        <authorList>
            <person name="Peeters C."/>
        </authorList>
    </citation>
    <scope>NUCLEOTIDE SEQUENCE [LARGE SCALE GENOMIC DNA]</scope>
    <source>
        <strain evidence="2 3">LMG 31117</strain>
    </source>
</reference>
<dbReference type="EMBL" id="CABPSP010000016">
    <property type="protein sequence ID" value="VVE73197.1"/>
    <property type="molecule type" value="Genomic_DNA"/>
</dbReference>
<evidence type="ECO:0000313" key="3">
    <source>
        <dbReference type="Proteomes" id="UP000383122"/>
    </source>
</evidence>
<gene>
    <name evidence="2" type="ORF">PAN31117_04648</name>
</gene>
<protein>
    <submittedName>
        <fullName evidence="2">Uncharacterized protein</fullName>
    </submittedName>
</protein>
<keyword evidence="3" id="KW-1185">Reference proteome</keyword>
<keyword evidence="1" id="KW-1133">Transmembrane helix</keyword>
<feature type="transmembrane region" description="Helical" evidence="1">
    <location>
        <begin position="7"/>
        <end position="26"/>
    </location>
</feature>
<proteinExistence type="predicted"/>
<name>A0A5E5AJL2_9BURK</name>
<organism evidence="2 3">
    <name type="scientific">Pandoraea anapnoica</name>
    <dbReference type="NCBI Taxonomy" id="2508301"/>
    <lineage>
        <taxon>Bacteria</taxon>
        <taxon>Pseudomonadati</taxon>
        <taxon>Pseudomonadota</taxon>
        <taxon>Betaproteobacteria</taxon>
        <taxon>Burkholderiales</taxon>
        <taxon>Burkholderiaceae</taxon>
        <taxon>Pandoraea</taxon>
    </lineage>
</organism>
<keyword evidence="1" id="KW-0472">Membrane</keyword>
<dbReference type="Proteomes" id="UP000383122">
    <property type="component" value="Unassembled WGS sequence"/>
</dbReference>
<accession>A0A5E5AJL2</accession>
<dbReference type="AlphaFoldDB" id="A0A5E5AJL2"/>
<feature type="transmembrane region" description="Helical" evidence="1">
    <location>
        <begin position="46"/>
        <end position="66"/>
    </location>
</feature>
<evidence type="ECO:0000313" key="2">
    <source>
        <dbReference type="EMBL" id="VVE73197.1"/>
    </source>
</evidence>
<sequence length="75" mass="8331">MSRAISIVMLFVFAVVTLAFNWAIVLDAYGGGQPREDLVRGWDSPLAVVIAVDVLVMLIVLSFLWVRGPTLQRRT</sequence>